<organism evidence="6">
    <name type="scientific">Tanacetum cinerariifolium</name>
    <name type="common">Dalmatian daisy</name>
    <name type="synonym">Chrysanthemum cinerariifolium</name>
    <dbReference type="NCBI Taxonomy" id="118510"/>
    <lineage>
        <taxon>Eukaryota</taxon>
        <taxon>Viridiplantae</taxon>
        <taxon>Streptophyta</taxon>
        <taxon>Embryophyta</taxon>
        <taxon>Tracheophyta</taxon>
        <taxon>Spermatophyta</taxon>
        <taxon>Magnoliopsida</taxon>
        <taxon>eudicotyledons</taxon>
        <taxon>Gunneridae</taxon>
        <taxon>Pentapetalae</taxon>
        <taxon>asterids</taxon>
        <taxon>campanulids</taxon>
        <taxon>Asterales</taxon>
        <taxon>Asteraceae</taxon>
        <taxon>Asteroideae</taxon>
        <taxon>Anthemideae</taxon>
        <taxon>Anthemidinae</taxon>
        <taxon>Tanacetum</taxon>
    </lineage>
</organism>
<dbReference type="InterPro" id="IPR036397">
    <property type="entry name" value="RNaseH_sf"/>
</dbReference>
<evidence type="ECO:0000259" key="4">
    <source>
        <dbReference type="Pfam" id="PF22936"/>
    </source>
</evidence>
<dbReference type="Pfam" id="PF25597">
    <property type="entry name" value="SH3_retrovirus"/>
    <property type="match status" value="2"/>
</dbReference>
<dbReference type="CDD" id="cd09272">
    <property type="entry name" value="RNase_HI_RT_Ty1"/>
    <property type="match status" value="1"/>
</dbReference>
<dbReference type="SUPFAM" id="SSF53098">
    <property type="entry name" value="Ribonuclease H-like"/>
    <property type="match status" value="1"/>
</dbReference>
<proteinExistence type="predicted"/>
<dbReference type="SUPFAM" id="SSF56672">
    <property type="entry name" value="DNA/RNA polymerases"/>
    <property type="match status" value="1"/>
</dbReference>
<feature type="domain" description="Retrovirus-related Pol polyprotein from transposon TNT 1-94-like beta-barrel" evidence="4">
    <location>
        <begin position="270"/>
        <end position="312"/>
    </location>
</feature>
<dbReference type="InterPro" id="IPR012337">
    <property type="entry name" value="RNaseH-like_sf"/>
</dbReference>
<dbReference type="PANTHER" id="PTHR35317:SF28">
    <property type="entry name" value="ZINC FINGER, CCHC-TYPE, RIBONUCLEASE H-LIKE DOMAIN, GAG-PRE-INTEGRASE DOMAIN PROTEIN-RELATED"/>
    <property type="match status" value="1"/>
</dbReference>
<dbReference type="AlphaFoldDB" id="A0A699H7M1"/>
<dbReference type="Gene3D" id="3.30.420.10">
    <property type="entry name" value="Ribonuclease H-like superfamily/Ribonuclease H"/>
    <property type="match status" value="1"/>
</dbReference>
<sequence>MNLIQFRRLTKDNYGSWCIRIKALLVSHDVWEIVEKVIEEVDDESSLNATQRVDLQNTRKKDQSALTLIYQCLEDAMFEKVNATTSKEAWETLQNTFKGIDKRKKVRLQTLRGEFEKLKMEESKTISDYFTRVLTISNEIKRNGESLSDTRVIEKILLSLPPSFNYIVVAIEESKDINSMTIDQLMGSLQALEEKLMKRRGKEPSEPGQRIRKRRLASKKMRTNGLLIEEVVGEAFNIKEEVNLIKVQDEDELTLLMVRHDKKEERIKPWHMDSTASKHMTGEEDLFVEMEQSKGNVTFGDESKAPVKGKEKNYDIHFKDRSATIRNQEGNLIAKVPMTKNQMFILNIQHDEVKCLKIFLEDHSWLWHMRRLKLDDRSEKYVFVSYDKQSKGYKLYNPVTRKVVVSRDVEFDEEGSWDYSIQESKRYDFLPMTDEEETDESKKEIKSIEKNDTWELTTLSKGQKAIGFKWVYKAKKRPKAKWKCKARLMAKGYKQKHGIDYEKVFAPVARLETIRMIIAISAQHKWKIYRMDVKSAFLNGLIEEEVYVEQPEGYVAKGQEGNSESMIDELKKSMMREFEMTNIGLMSYYLGIKVKQTDEGIFICQERYAKEILKRFSMDKCNPVGTLIEHKSFYGRAYDKTFKIAKRILRYIKGIVDYGMFYSTSEDFKLVGYSDSDWAESKDNRRSTSGFLFFLCNNAFTWSSKKSMLKELHMEREDATEIYVDNKSAIDLAKNPVYHDRNKEAMQVGQRQLHMSRAHLERSMMEQYHKLLQIMVLYTQHGLFMDESISVSSIIDKLSPSWKDFKHMLKHNKNELSLVQLGSHFRIEETLRMEESRKGRVKKLLDHLLMMKLLDGLTRVQLVMHVRIVVGLIPFIWNYSSNNGSLYTTTKWCVREEERALKEMVNSMLSYSGLSEEFWRETMLTACYLLNRIPNKNNKITRYEIWYNKQPNLSYLRVWGCRAIVRLPKPKKKILSEKGIDCIFMGYAEHSKAYRFYVIKTNDFLSVNSVIESRDAIFYESRFSSIPRPKDIISNSNGTQGEDLSGETPIKIPEPQRSNRARVAKLYGSDFQLYLVEGSRDEIASQYSYCYSIEEDPKTFDEAMKSQDVAFQKKAVDDEIGSIMENSIWVLMKTNIRIF</sequence>
<dbReference type="Pfam" id="PF14223">
    <property type="entry name" value="Retrotran_gag_2"/>
    <property type="match status" value="1"/>
</dbReference>
<feature type="domain" description="Reverse transcriptase Ty1/copia-type" evidence="3">
    <location>
        <begin position="451"/>
        <end position="561"/>
    </location>
</feature>
<dbReference type="Pfam" id="PF22936">
    <property type="entry name" value="Pol_BBD"/>
    <property type="match status" value="1"/>
</dbReference>
<dbReference type="InterPro" id="IPR054722">
    <property type="entry name" value="PolX-like_BBD"/>
</dbReference>
<keyword evidence="1" id="KW-0064">Aspartyl protease</keyword>
<feature type="domain" description="Reverse transcriptase Ty1/copia-type" evidence="3">
    <location>
        <begin position="563"/>
        <end position="628"/>
    </location>
</feature>
<protein>
    <submittedName>
        <fullName evidence="6">Zinc finger, CCHC-type</fullName>
    </submittedName>
</protein>
<reference evidence="6" key="1">
    <citation type="journal article" date="2019" name="Sci. Rep.">
        <title>Draft genome of Tanacetum cinerariifolium, the natural source of mosquito coil.</title>
        <authorList>
            <person name="Yamashiro T."/>
            <person name="Shiraishi A."/>
            <person name="Satake H."/>
            <person name="Nakayama K."/>
        </authorList>
    </citation>
    <scope>NUCLEOTIDE SEQUENCE</scope>
</reference>
<gene>
    <name evidence="6" type="ORF">Tci_328180</name>
</gene>
<keyword evidence="1" id="KW-0645">Protease</keyword>
<evidence type="ECO:0000313" key="6">
    <source>
        <dbReference type="EMBL" id="GEX56205.1"/>
    </source>
</evidence>
<name>A0A699H7M1_TANCI</name>
<evidence type="ECO:0000256" key="1">
    <source>
        <dbReference type="ARBA" id="ARBA00022750"/>
    </source>
</evidence>
<comment type="caution">
    <text evidence="6">The sequence shown here is derived from an EMBL/GenBank/DDBJ whole genome shotgun (WGS) entry which is preliminary data.</text>
</comment>
<accession>A0A699H7M1</accession>
<dbReference type="Pfam" id="PF07727">
    <property type="entry name" value="RVT_2"/>
    <property type="match status" value="2"/>
</dbReference>
<feature type="domain" description="Retroviral polymerase SH3-like" evidence="5">
    <location>
        <begin position="961"/>
        <end position="1025"/>
    </location>
</feature>
<dbReference type="EMBL" id="BKCJ010115749">
    <property type="protein sequence ID" value="GEX56205.1"/>
    <property type="molecule type" value="Genomic_DNA"/>
</dbReference>
<keyword evidence="1" id="KW-0378">Hydrolase</keyword>
<evidence type="ECO:0000259" key="5">
    <source>
        <dbReference type="Pfam" id="PF25597"/>
    </source>
</evidence>
<feature type="compositionally biased region" description="Polar residues" evidence="2">
    <location>
        <begin position="1033"/>
        <end position="1042"/>
    </location>
</feature>
<dbReference type="InterPro" id="IPR057670">
    <property type="entry name" value="SH3_retrovirus"/>
</dbReference>
<dbReference type="PANTHER" id="PTHR35317">
    <property type="entry name" value="OS04G0629600 PROTEIN"/>
    <property type="match status" value="1"/>
</dbReference>
<feature type="domain" description="Retroviral polymerase SH3-like" evidence="5">
    <location>
        <begin position="370"/>
        <end position="423"/>
    </location>
</feature>
<dbReference type="InterPro" id="IPR013103">
    <property type="entry name" value="RVT_2"/>
</dbReference>
<evidence type="ECO:0000256" key="2">
    <source>
        <dbReference type="SAM" id="MobiDB-lite"/>
    </source>
</evidence>
<feature type="region of interest" description="Disordered" evidence="2">
    <location>
        <begin position="1030"/>
        <end position="1049"/>
    </location>
</feature>
<dbReference type="InterPro" id="IPR043502">
    <property type="entry name" value="DNA/RNA_pol_sf"/>
</dbReference>
<dbReference type="GO" id="GO:0003676">
    <property type="term" value="F:nucleic acid binding"/>
    <property type="evidence" value="ECO:0007669"/>
    <property type="project" value="InterPro"/>
</dbReference>
<dbReference type="GO" id="GO:0004190">
    <property type="term" value="F:aspartic-type endopeptidase activity"/>
    <property type="evidence" value="ECO:0007669"/>
    <property type="project" value="UniProtKB-KW"/>
</dbReference>
<evidence type="ECO:0000259" key="3">
    <source>
        <dbReference type="Pfam" id="PF07727"/>
    </source>
</evidence>